<proteinExistence type="inferred from homology"/>
<evidence type="ECO:0000259" key="8">
    <source>
        <dbReference type="Pfam" id="PF00929"/>
    </source>
</evidence>
<dbReference type="GO" id="GO:0005737">
    <property type="term" value="C:cytoplasm"/>
    <property type="evidence" value="ECO:0007669"/>
    <property type="project" value="TreeGrafter"/>
</dbReference>
<sequence length="238" mass="26678">MAPTKPIGIGATKATGLTFKDGILRLRGKQLTTVTAKEGLEKFIAFIKAFKSPLVIGHNIQNFDLPVLRYHLEKHQLLDELRASVKGYVDTLKMARKLIPKADVGSYRQENLVKVFLGKTYEAHNALADVTSLQELFEQKLGANSKDLADNVFQLSFYSVKSSLKPLLRKKVISIRTMKKLAQNLFSLAKLRRIHARDPQNGIRNAFSEAVDAESNTPRISKSSIVINKLVKYLNSEE</sequence>
<evidence type="ECO:0000256" key="5">
    <source>
        <dbReference type="ARBA" id="ARBA00022839"/>
    </source>
</evidence>
<protein>
    <recommendedName>
        <fullName evidence="12">Exonuclease domain-containing protein</fullName>
    </recommendedName>
</protein>
<evidence type="ECO:0000256" key="3">
    <source>
        <dbReference type="ARBA" id="ARBA00022723"/>
    </source>
</evidence>
<dbReference type="InterPro" id="IPR013520">
    <property type="entry name" value="Ribonucl_H"/>
</dbReference>
<evidence type="ECO:0000256" key="4">
    <source>
        <dbReference type="ARBA" id="ARBA00022801"/>
    </source>
</evidence>
<accession>A0AA88XKF6</accession>
<dbReference type="Proteomes" id="UP001186944">
    <property type="component" value="Unassembled WGS sequence"/>
</dbReference>
<dbReference type="GO" id="GO:0003676">
    <property type="term" value="F:nucleic acid binding"/>
    <property type="evidence" value="ECO:0007669"/>
    <property type="project" value="InterPro"/>
</dbReference>
<evidence type="ECO:0000256" key="1">
    <source>
        <dbReference type="ARBA" id="ARBA00001946"/>
    </source>
</evidence>
<evidence type="ECO:0000313" key="10">
    <source>
        <dbReference type="EMBL" id="KAK3084566.1"/>
    </source>
</evidence>
<keyword evidence="2" id="KW-0540">Nuclease</keyword>
<evidence type="ECO:0000256" key="2">
    <source>
        <dbReference type="ARBA" id="ARBA00022722"/>
    </source>
</evidence>
<reference evidence="10" key="1">
    <citation type="submission" date="2019-08" db="EMBL/GenBank/DDBJ databases">
        <title>The improved chromosome-level genome for the pearl oyster Pinctada fucata martensii using PacBio sequencing and Hi-C.</title>
        <authorList>
            <person name="Zheng Z."/>
        </authorList>
    </citation>
    <scope>NUCLEOTIDE SEQUENCE</scope>
    <source>
        <strain evidence="10">ZZ-2019</strain>
        <tissue evidence="10">Adductor muscle</tissue>
    </source>
</reference>
<dbReference type="GO" id="GO:0006308">
    <property type="term" value="P:DNA catabolic process"/>
    <property type="evidence" value="ECO:0007669"/>
    <property type="project" value="TreeGrafter"/>
</dbReference>
<dbReference type="Pfam" id="PF00929">
    <property type="entry name" value="RNase_T"/>
    <property type="match status" value="1"/>
</dbReference>
<keyword evidence="3" id="KW-0479">Metal-binding</keyword>
<dbReference type="CDD" id="cd06127">
    <property type="entry name" value="DEDDh"/>
    <property type="match status" value="1"/>
</dbReference>
<keyword evidence="5" id="KW-0269">Exonuclease</keyword>
<evidence type="ECO:0000256" key="6">
    <source>
        <dbReference type="ARBA" id="ARBA00022842"/>
    </source>
</evidence>
<dbReference type="InterPro" id="IPR036397">
    <property type="entry name" value="RNaseH_sf"/>
</dbReference>
<dbReference type="AlphaFoldDB" id="A0AA88XKF6"/>
<dbReference type="InterPro" id="IPR057617">
    <property type="entry name" value="PML_C"/>
</dbReference>
<keyword evidence="6" id="KW-0460">Magnesium</keyword>
<comment type="caution">
    <text evidence="10">The sequence shown here is derived from an EMBL/GenBank/DDBJ whole genome shotgun (WGS) entry which is preliminary data.</text>
</comment>
<dbReference type="GO" id="GO:0046872">
    <property type="term" value="F:metal ion binding"/>
    <property type="evidence" value="ECO:0007669"/>
    <property type="project" value="UniProtKB-KW"/>
</dbReference>
<dbReference type="InterPro" id="IPR012337">
    <property type="entry name" value="RNaseH-like_sf"/>
</dbReference>
<evidence type="ECO:0000256" key="7">
    <source>
        <dbReference type="ARBA" id="ARBA00025769"/>
    </source>
</evidence>
<comment type="similarity">
    <text evidence="7">Belongs to the exonuclease superfamily. TREX family.</text>
</comment>
<dbReference type="SUPFAM" id="SSF53098">
    <property type="entry name" value="Ribonuclease H-like"/>
    <property type="match status" value="1"/>
</dbReference>
<comment type="cofactor">
    <cofactor evidence="1">
        <name>Mg(2+)</name>
        <dbReference type="ChEBI" id="CHEBI:18420"/>
    </cofactor>
</comment>
<name>A0AA88XKF6_PINIB</name>
<evidence type="ECO:0000313" key="11">
    <source>
        <dbReference type="Proteomes" id="UP001186944"/>
    </source>
</evidence>
<dbReference type="EMBL" id="VSWD01000013">
    <property type="protein sequence ID" value="KAK3084566.1"/>
    <property type="molecule type" value="Genomic_DNA"/>
</dbReference>
<organism evidence="10 11">
    <name type="scientific">Pinctada imbricata</name>
    <name type="common">Atlantic pearl-oyster</name>
    <name type="synonym">Pinctada martensii</name>
    <dbReference type="NCBI Taxonomy" id="66713"/>
    <lineage>
        <taxon>Eukaryota</taxon>
        <taxon>Metazoa</taxon>
        <taxon>Spiralia</taxon>
        <taxon>Lophotrochozoa</taxon>
        <taxon>Mollusca</taxon>
        <taxon>Bivalvia</taxon>
        <taxon>Autobranchia</taxon>
        <taxon>Pteriomorphia</taxon>
        <taxon>Pterioida</taxon>
        <taxon>Pterioidea</taxon>
        <taxon>Pteriidae</taxon>
        <taxon>Pinctada</taxon>
    </lineage>
</organism>
<evidence type="ECO:0008006" key="12">
    <source>
        <dbReference type="Google" id="ProtNLM"/>
    </source>
</evidence>
<feature type="domain" description="Exonuclease" evidence="8">
    <location>
        <begin position="37"/>
        <end position="136"/>
    </location>
</feature>
<dbReference type="PANTHER" id="PTHR13058:SF22">
    <property type="entry name" value="EXODEOXYRIBONUCLEASE III"/>
    <property type="match status" value="1"/>
</dbReference>
<evidence type="ECO:0000259" key="9">
    <source>
        <dbReference type="Pfam" id="PF25244"/>
    </source>
</evidence>
<keyword evidence="11" id="KW-1185">Reference proteome</keyword>
<dbReference type="Pfam" id="PF25244">
    <property type="entry name" value="PML_C"/>
    <property type="match status" value="1"/>
</dbReference>
<keyword evidence="4" id="KW-0378">Hydrolase</keyword>
<dbReference type="PANTHER" id="PTHR13058">
    <property type="entry name" value="THREE PRIME REPAIR EXONUCLEASE 1, 2"/>
    <property type="match status" value="1"/>
</dbReference>
<dbReference type="InterPro" id="IPR040393">
    <property type="entry name" value="TREX1/2"/>
</dbReference>
<dbReference type="Gene3D" id="3.30.420.10">
    <property type="entry name" value="Ribonuclease H-like superfamily/Ribonuclease H"/>
    <property type="match status" value="1"/>
</dbReference>
<dbReference type="GO" id="GO:0008296">
    <property type="term" value="F:3'-5'-DNA exonuclease activity"/>
    <property type="evidence" value="ECO:0007669"/>
    <property type="project" value="TreeGrafter"/>
</dbReference>
<feature type="domain" description="PML C-terminal" evidence="9">
    <location>
        <begin position="162"/>
        <end position="236"/>
    </location>
</feature>
<gene>
    <name evidence="10" type="ORF">FSP39_015570</name>
</gene>